<evidence type="ECO:0008006" key="3">
    <source>
        <dbReference type="Google" id="ProtNLM"/>
    </source>
</evidence>
<dbReference type="InterPro" id="IPR009822">
    <property type="entry name" value="YaeQ"/>
</dbReference>
<name>A0A916JUH9_9MICO</name>
<evidence type="ECO:0000313" key="2">
    <source>
        <dbReference type="Proteomes" id="UP000693892"/>
    </source>
</evidence>
<dbReference type="AlphaFoldDB" id="A0A916JUH9"/>
<proteinExistence type="predicted"/>
<dbReference type="PANTHER" id="PTHR38784:SF1">
    <property type="entry name" value="SUCROSE PHOSPHORYLASE"/>
    <property type="match status" value="1"/>
</dbReference>
<reference evidence="1" key="1">
    <citation type="submission" date="2021-06" db="EMBL/GenBank/DDBJ databases">
        <authorList>
            <person name="Criscuolo A."/>
        </authorList>
    </citation>
    <scope>NUCLEOTIDE SEQUENCE</scope>
    <source>
        <strain evidence="1">CIP111803</strain>
    </source>
</reference>
<keyword evidence="2" id="KW-1185">Reference proteome</keyword>
<dbReference type="Proteomes" id="UP000693892">
    <property type="component" value="Unassembled WGS sequence"/>
</dbReference>
<dbReference type="RefSeq" id="WP_218114291.1">
    <property type="nucleotide sequence ID" value="NZ_CAJVAP010000006.1"/>
</dbReference>
<dbReference type="PIRSF" id="PIRSF011484">
    <property type="entry name" value="YaeQ"/>
    <property type="match status" value="1"/>
</dbReference>
<gene>
    <name evidence="1" type="primary">yaeQ</name>
    <name evidence="1" type="ORF">LEUCIP111803_00657</name>
</gene>
<sequence length="180" mass="19607">MATGATIHTFDVQIADVDRGVYEDLSLRVARHPSETDAFMVTRLLAYCLEYEEGIAFGAGGISSTEEPAVLVRDLTDRVTAWIEIGAPDAQRLHFGSKLADRAAVYTHRDPAKLLAAWAGKGIHRAEDIVLRSFDPGFIDAVAAELARRSTMTVSVTEGQLYLEINGAALHTEIEEHRAG</sequence>
<dbReference type="SMART" id="SM01322">
    <property type="entry name" value="YaeQ"/>
    <property type="match status" value="1"/>
</dbReference>
<evidence type="ECO:0000313" key="1">
    <source>
        <dbReference type="EMBL" id="CAG7603655.1"/>
    </source>
</evidence>
<dbReference type="PANTHER" id="PTHR38784">
    <property type="entry name" value="SUCROSE PHOSPHORYLASE"/>
    <property type="match status" value="1"/>
</dbReference>
<dbReference type="EMBL" id="CAJVAP010000006">
    <property type="protein sequence ID" value="CAG7603655.1"/>
    <property type="molecule type" value="Genomic_DNA"/>
</dbReference>
<accession>A0A916JUH9</accession>
<protein>
    <recommendedName>
        <fullName evidence="3">YaeQ family protein</fullName>
    </recommendedName>
</protein>
<dbReference type="Pfam" id="PF07152">
    <property type="entry name" value="YaeQ"/>
    <property type="match status" value="1"/>
</dbReference>
<comment type="caution">
    <text evidence="1">The sequence shown here is derived from an EMBL/GenBank/DDBJ whole genome shotgun (WGS) entry which is preliminary data.</text>
</comment>
<organism evidence="1 2">
    <name type="scientific">Leucobacter soli</name>
    <dbReference type="NCBI Taxonomy" id="2812850"/>
    <lineage>
        <taxon>Bacteria</taxon>
        <taxon>Bacillati</taxon>
        <taxon>Actinomycetota</taxon>
        <taxon>Actinomycetes</taxon>
        <taxon>Micrococcales</taxon>
        <taxon>Microbacteriaceae</taxon>
        <taxon>Leucobacter</taxon>
    </lineage>
</organism>